<dbReference type="EMBL" id="BDDD01001304">
    <property type="protein sequence ID" value="GAV75074.1"/>
    <property type="molecule type" value="Genomic_DNA"/>
</dbReference>
<organism evidence="1 2">
    <name type="scientific">Cephalotus follicularis</name>
    <name type="common">Albany pitcher plant</name>
    <dbReference type="NCBI Taxonomy" id="3775"/>
    <lineage>
        <taxon>Eukaryota</taxon>
        <taxon>Viridiplantae</taxon>
        <taxon>Streptophyta</taxon>
        <taxon>Embryophyta</taxon>
        <taxon>Tracheophyta</taxon>
        <taxon>Spermatophyta</taxon>
        <taxon>Magnoliopsida</taxon>
        <taxon>eudicotyledons</taxon>
        <taxon>Gunneridae</taxon>
        <taxon>Pentapetalae</taxon>
        <taxon>rosids</taxon>
        <taxon>fabids</taxon>
        <taxon>Oxalidales</taxon>
        <taxon>Cephalotaceae</taxon>
        <taxon>Cephalotus</taxon>
    </lineage>
</organism>
<keyword evidence="2" id="KW-1185">Reference proteome</keyword>
<gene>
    <name evidence="1" type="ORF">CFOL_v3_18553</name>
</gene>
<comment type="caution">
    <text evidence="1">The sequence shown here is derived from an EMBL/GenBank/DDBJ whole genome shotgun (WGS) entry which is preliminary data.</text>
</comment>
<sequence length="110" mass="12162">MEVTAFSCFNKVCIKKCFVLLPCNSLLQTLTVPSAEPVNTIDSNPATTAFIASSCALMDSKHLESDILHTFRVLSHDPEYSNPCSSFKLKLEIASKCLILSTLRFLRTCT</sequence>
<dbReference type="AlphaFoldDB" id="A0A1Q3C4A3"/>
<dbReference type="Proteomes" id="UP000187406">
    <property type="component" value="Unassembled WGS sequence"/>
</dbReference>
<protein>
    <submittedName>
        <fullName evidence="1">Uncharacterized protein</fullName>
    </submittedName>
</protein>
<evidence type="ECO:0000313" key="2">
    <source>
        <dbReference type="Proteomes" id="UP000187406"/>
    </source>
</evidence>
<name>A0A1Q3C4A3_CEPFO</name>
<dbReference type="InParanoid" id="A0A1Q3C4A3"/>
<evidence type="ECO:0000313" key="1">
    <source>
        <dbReference type="EMBL" id="GAV75074.1"/>
    </source>
</evidence>
<accession>A0A1Q3C4A3</accession>
<proteinExistence type="predicted"/>
<reference evidence="2" key="1">
    <citation type="submission" date="2016-04" db="EMBL/GenBank/DDBJ databases">
        <title>Cephalotus genome sequencing.</title>
        <authorList>
            <person name="Fukushima K."/>
            <person name="Hasebe M."/>
            <person name="Fang X."/>
        </authorList>
    </citation>
    <scope>NUCLEOTIDE SEQUENCE [LARGE SCALE GENOMIC DNA]</scope>
    <source>
        <strain evidence="2">cv. St1</strain>
    </source>
</reference>